<feature type="non-terminal residue" evidence="1">
    <location>
        <position position="1"/>
    </location>
</feature>
<sequence>STSSVLLTPISILPTITGSWSGEPVWDIIIPQAYMVESLSIELTSDTKYNAQLDNYVFATGGLDDFTDISENLYTATSDTLQFTGTIDAPYIKISFSGVPVNSLVSYYAGFSLSLNLDYSNTLVKRDILEFELGFTI</sequence>
<organism evidence="1 2">
    <name type="scientific">Pichia californica</name>
    <dbReference type="NCBI Taxonomy" id="460514"/>
    <lineage>
        <taxon>Eukaryota</taxon>
        <taxon>Fungi</taxon>
        <taxon>Dikarya</taxon>
        <taxon>Ascomycota</taxon>
        <taxon>Saccharomycotina</taxon>
        <taxon>Pichiomycetes</taxon>
        <taxon>Pichiales</taxon>
        <taxon>Pichiaceae</taxon>
        <taxon>Pichia</taxon>
    </lineage>
</organism>
<evidence type="ECO:0000313" key="2">
    <source>
        <dbReference type="Proteomes" id="UP000697127"/>
    </source>
</evidence>
<dbReference type="Proteomes" id="UP000697127">
    <property type="component" value="Unassembled WGS sequence"/>
</dbReference>
<dbReference type="AlphaFoldDB" id="A0A9P7BE11"/>
<proteinExistence type="predicted"/>
<accession>A0A9P7BE11</accession>
<evidence type="ECO:0000313" key="1">
    <source>
        <dbReference type="EMBL" id="KAG0684183.1"/>
    </source>
</evidence>
<reference evidence="1" key="1">
    <citation type="submission" date="2020-11" db="EMBL/GenBank/DDBJ databases">
        <title>Kefir isolates.</title>
        <authorList>
            <person name="Marcisauskas S."/>
            <person name="Kim Y."/>
            <person name="Blasche S."/>
        </authorList>
    </citation>
    <scope>NUCLEOTIDE SEQUENCE</scope>
    <source>
        <strain evidence="1">Olga-1</strain>
    </source>
</reference>
<comment type="caution">
    <text evidence="1">The sequence shown here is derived from an EMBL/GenBank/DDBJ whole genome shotgun (WGS) entry which is preliminary data.</text>
</comment>
<protein>
    <submittedName>
        <fullName evidence="1">Uncharacterized protein</fullName>
    </submittedName>
</protein>
<feature type="non-terminal residue" evidence="1">
    <location>
        <position position="137"/>
    </location>
</feature>
<keyword evidence="2" id="KW-1185">Reference proteome</keyword>
<dbReference type="EMBL" id="PUHW01000827">
    <property type="protein sequence ID" value="KAG0684183.1"/>
    <property type="molecule type" value="Genomic_DNA"/>
</dbReference>
<name>A0A9P7BE11_9ASCO</name>
<gene>
    <name evidence="1" type="ORF">C6P40_005111</name>
</gene>